<keyword evidence="3" id="KW-1185">Reference proteome</keyword>
<evidence type="ECO:0000313" key="3">
    <source>
        <dbReference type="Proteomes" id="UP000661894"/>
    </source>
</evidence>
<feature type="transmembrane region" description="Helical" evidence="1">
    <location>
        <begin position="6"/>
        <end position="25"/>
    </location>
</feature>
<feature type="transmembrane region" description="Helical" evidence="1">
    <location>
        <begin position="37"/>
        <end position="64"/>
    </location>
</feature>
<keyword evidence="1" id="KW-1133">Transmembrane helix</keyword>
<dbReference type="RefSeq" id="WP_251838636.1">
    <property type="nucleotide sequence ID" value="NZ_JACSPO010000001.1"/>
</dbReference>
<keyword evidence="1" id="KW-0472">Membrane</keyword>
<reference evidence="2 3" key="1">
    <citation type="submission" date="2020-08" db="EMBL/GenBank/DDBJ databases">
        <title>A Genomic Blueprint of the Chicken Gut Microbiome.</title>
        <authorList>
            <person name="Gilroy R."/>
            <person name="Ravi A."/>
            <person name="Getino M."/>
            <person name="Pursley I."/>
            <person name="Horton D.L."/>
            <person name="Alikhan N.-F."/>
            <person name="Baker D."/>
            <person name="Gharbi K."/>
            <person name="Hall N."/>
            <person name="Watson M."/>
            <person name="Adriaenssens E.M."/>
            <person name="Foster-Nyarko E."/>
            <person name="Jarju S."/>
            <person name="Secka A."/>
            <person name="Antonio M."/>
            <person name="Oren A."/>
            <person name="Chaudhuri R."/>
            <person name="La Ragione R.M."/>
            <person name="Hildebrand F."/>
            <person name="Pallen M.J."/>
        </authorList>
    </citation>
    <scope>NUCLEOTIDE SEQUENCE [LARGE SCALE GENOMIC DNA]</scope>
    <source>
        <strain evidence="2 3">Sa1BUA1</strain>
    </source>
</reference>
<name>A0ABR8YZS6_9MICO</name>
<keyword evidence="1" id="KW-0812">Transmembrane</keyword>
<sequence length="161" mass="16060">MGVLGEAIVLIVVIIGLVGAVVQVVPGGGFLVGAAAVVWAVVTGGTVGWTVGTIAVVAVVGAEIGKYVLAGRYLGKGGVPARTLVIGAVLGVVGFFVIPVIGLPIGFVAGVYAAESTRLRDQGEAWRSTVRAMRAVGLAILVELSGALIATGALLIGMWQT</sequence>
<dbReference type="Pfam" id="PF04306">
    <property type="entry name" value="DUF456"/>
    <property type="match status" value="1"/>
</dbReference>
<dbReference type="EMBL" id="JACSPO010000001">
    <property type="protein sequence ID" value="MBD8061530.1"/>
    <property type="molecule type" value="Genomic_DNA"/>
</dbReference>
<dbReference type="Proteomes" id="UP000661894">
    <property type="component" value="Unassembled WGS sequence"/>
</dbReference>
<comment type="caution">
    <text evidence="2">The sequence shown here is derived from an EMBL/GenBank/DDBJ whole genome shotgun (WGS) entry which is preliminary data.</text>
</comment>
<protein>
    <submittedName>
        <fullName evidence="2">DUF456 domain-containing protein</fullName>
    </submittedName>
</protein>
<gene>
    <name evidence="2" type="ORF">H9624_04230</name>
</gene>
<feature type="transmembrane region" description="Helical" evidence="1">
    <location>
        <begin position="135"/>
        <end position="159"/>
    </location>
</feature>
<evidence type="ECO:0000313" key="2">
    <source>
        <dbReference type="EMBL" id="MBD8061530.1"/>
    </source>
</evidence>
<accession>A0ABR8YZS6</accession>
<evidence type="ECO:0000256" key="1">
    <source>
        <dbReference type="SAM" id="Phobius"/>
    </source>
</evidence>
<proteinExistence type="predicted"/>
<dbReference type="InterPro" id="IPR007403">
    <property type="entry name" value="DUF456"/>
</dbReference>
<feature type="transmembrane region" description="Helical" evidence="1">
    <location>
        <begin position="84"/>
        <end position="114"/>
    </location>
</feature>
<organism evidence="2 3">
    <name type="scientific">Oceanitalea stevensii</name>
    <dbReference type="NCBI Taxonomy" id="2763072"/>
    <lineage>
        <taxon>Bacteria</taxon>
        <taxon>Bacillati</taxon>
        <taxon>Actinomycetota</taxon>
        <taxon>Actinomycetes</taxon>
        <taxon>Micrococcales</taxon>
        <taxon>Bogoriellaceae</taxon>
        <taxon>Georgenia</taxon>
    </lineage>
</organism>